<evidence type="ECO:0000256" key="6">
    <source>
        <dbReference type="SAM" id="MobiDB-lite"/>
    </source>
</evidence>
<feature type="region of interest" description="Disordered" evidence="6">
    <location>
        <begin position="1"/>
        <end position="126"/>
    </location>
</feature>
<dbReference type="EMBL" id="PVMZ01000008">
    <property type="protein sequence ID" value="PRX20219.1"/>
    <property type="molecule type" value="Genomic_DNA"/>
</dbReference>
<name>A0A2T0KBE9_9ACTN</name>
<evidence type="ECO:0000313" key="11">
    <source>
        <dbReference type="Proteomes" id="UP000239415"/>
    </source>
</evidence>
<evidence type="ECO:0000259" key="8">
    <source>
        <dbReference type="Pfam" id="PF06271"/>
    </source>
</evidence>
<keyword evidence="4 7" id="KW-1133">Transmembrane helix</keyword>
<evidence type="ECO:0000256" key="5">
    <source>
        <dbReference type="ARBA" id="ARBA00023136"/>
    </source>
</evidence>
<evidence type="ECO:0000256" key="1">
    <source>
        <dbReference type="ARBA" id="ARBA00004651"/>
    </source>
</evidence>
<dbReference type="RefSeq" id="WP_106320660.1">
    <property type="nucleotide sequence ID" value="NZ_BOMO01000131.1"/>
</dbReference>
<dbReference type="AlphaFoldDB" id="A0A2T0KBE9"/>
<feature type="domain" description="DUF2510" evidence="9">
    <location>
        <begin position="6"/>
        <end position="38"/>
    </location>
</feature>
<dbReference type="InterPro" id="IPR051791">
    <property type="entry name" value="Pra-immunoreactive"/>
</dbReference>
<keyword evidence="11" id="KW-1185">Reference proteome</keyword>
<dbReference type="InterPro" id="IPR018929">
    <property type="entry name" value="DUF2510"/>
</dbReference>
<evidence type="ECO:0000259" key="9">
    <source>
        <dbReference type="Pfam" id="PF10708"/>
    </source>
</evidence>
<dbReference type="PANTHER" id="PTHR36115:SF4">
    <property type="entry name" value="MEMBRANE PROTEIN"/>
    <property type="match status" value="1"/>
</dbReference>
<feature type="transmembrane region" description="Helical" evidence="7">
    <location>
        <begin position="274"/>
        <end position="294"/>
    </location>
</feature>
<evidence type="ECO:0000256" key="3">
    <source>
        <dbReference type="ARBA" id="ARBA00022692"/>
    </source>
</evidence>
<dbReference type="GO" id="GO:0005886">
    <property type="term" value="C:plasma membrane"/>
    <property type="evidence" value="ECO:0007669"/>
    <property type="project" value="UniProtKB-SubCell"/>
</dbReference>
<sequence>MSSVSAGWYKDPADTSTQRYWDGEGWLGKAIPADAVPPDGPPAAEPEPPAPDPVPATPAQPLPQPVTGPPVAGPPVAGPPVAGPPVPPPPPGWMPQPPPPPGWQPPPGMQPPPGWQPHPGAQPMQAQPYPYPYPMPLPEVRPHGMALAGLGKRLTARLIDIFAVLILNIVVNGYFGYLYLQDFRPAFRNYMEEVAAGNTAPILQVTERMQTLSVAMVMIATLVWLAYEAPAIASSGQTLGKRILGIKVVPVEKNEPLGFARAFARWGRLGIWNLFWWCGVGLIVQFVFALSPAFDPRLRQAWHDKAAATVVVDVPPGGTPPSTPSGGSR</sequence>
<accession>A0A2T0KBE9</accession>
<keyword evidence="2" id="KW-1003">Cell membrane</keyword>
<feature type="compositionally biased region" description="Pro residues" evidence="6">
    <location>
        <begin position="38"/>
        <end position="116"/>
    </location>
</feature>
<evidence type="ECO:0000256" key="2">
    <source>
        <dbReference type="ARBA" id="ARBA00022475"/>
    </source>
</evidence>
<dbReference type="OrthoDB" id="5244233at2"/>
<feature type="domain" description="RDD" evidence="8">
    <location>
        <begin position="147"/>
        <end position="307"/>
    </location>
</feature>
<dbReference type="Proteomes" id="UP000239415">
    <property type="component" value="Unassembled WGS sequence"/>
</dbReference>
<feature type="compositionally biased region" description="Low complexity" evidence="6">
    <location>
        <begin position="117"/>
        <end position="126"/>
    </location>
</feature>
<evidence type="ECO:0000256" key="4">
    <source>
        <dbReference type="ARBA" id="ARBA00022989"/>
    </source>
</evidence>
<proteinExistence type="predicted"/>
<reference evidence="10 11" key="1">
    <citation type="submission" date="2018-03" db="EMBL/GenBank/DDBJ databases">
        <title>Genomic Encyclopedia of Archaeal and Bacterial Type Strains, Phase II (KMG-II): from individual species to whole genera.</title>
        <authorList>
            <person name="Goeker M."/>
        </authorList>
    </citation>
    <scope>NUCLEOTIDE SEQUENCE [LARGE SCALE GENOMIC DNA]</scope>
    <source>
        <strain evidence="10 11">DSM 43146</strain>
    </source>
</reference>
<comment type="subcellular location">
    <subcellularLocation>
        <location evidence="1">Cell membrane</location>
        <topology evidence="1">Multi-pass membrane protein</topology>
    </subcellularLocation>
</comment>
<comment type="caution">
    <text evidence="10">The sequence shown here is derived from an EMBL/GenBank/DDBJ whole genome shotgun (WGS) entry which is preliminary data.</text>
</comment>
<dbReference type="Pfam" id="PF06271">
    <property type="entry name" value="RDD"/>
    <property type="match status" value="1"/>
</dbReference>
<dbReference type="PANTHER" id="PTHR36115">
    <property type="entry name" value="PROLINE-RICH ANTIGEN HOMOLOG-RELATED"/>
    <property type="match status" value="1"/>
</dbReference>
<organism evidence="10 11">
    <name type="scientific">Actinoplanes italicus</name>
    <dbReference type="NCBI Taxonomy" id="113567"/>
    <lineage>
        <taxon>Bacteria</taxon>
        <taxon>Bacillati</taxon>
        <taxon>Actinomycetota</taxon>
        <taxon>Actinomycetes</taxon>
        <taxon>Micromonosporales</taxon>
        <taxon>Micromonosporaceae</taxon>
        <taxon>Actinoplanes</taxon>
    </lineage>
</organism>
<protein>
    <submittedName>
        <fullName evidence="10">Uncharacterized protein DUF2510</fullName>
    </submittedName>
</protein>
<dbReference type="InterPro" id="IPR010432">
    <property type="entry name" value="RDD"/>
</dbReference>
<keyword evidence="3 7" id="KW-0812">Transmembrane</keyword>
<dbReference type="Pfam" id="PF10708">
    <property type="entry name" value="DUF2510"/>
    <property type="match status" value="1"/>
</dbReference>
<keyword evidence="5 7" id="KW-0472">Membrane</keyword>
<evidence type="ECO:0000313" key="10">
    <source>
        <dbReference type="EMBL" id="PRX20219.1"/>
    </source>
</evidence>
<gene>
    <name evidence="10" type="ORF">CLV67_10813</name>
</gene>
<feature type="transmembrane region" description="Helical" evidence="7">
    <location>
        <begin position="209"/>
        <end position="227"/>
    </location>
</feature>
<feature type="transmembrane region" description="Helical" evidence="7">
    <location>
        <begin position="158"/>
        <end position="180"/>
    </location>
</feature>
<evidence type="ECO:0000256" key="7">
    <source>
        <dbReference type="SAM" id="Phobius"/>
    </source>
</evidence>